<feature type="non-terminal residue" evidence="2">
    <location>
        <position position="1"/>
    </location>
</feature>
<dbReference type="EMBL" id="CAJNJA010099007">
    <property type="protein sequence ID" value="CAE7943234.1"/>
    <property type="molecule type" value="Genomic_DNA"/>
</dbReference>
<keyword evidence="3" id="KW-1185">Reference proteome</keyword>
<dbReference type="AlphaFoldDB" id="A0A813CJX7"/>
<comment type="caution">
    <text evidence="2">The sequence shown here is derived from an EMBL/GenBank/DDBJ whole genome shotgun (WGS) entry which is preliminary data.</text>
</comment>
<feature type="signal peptide" evidence="1">
    <location>
        <begin position="1"/>
        <end position="21"/>
    </location>
</feature>
<name>A0A813CJX7_9DINO</name>
<evidence type="ECO:0000313" key="3">
    <source>
        <dbReference type="Proteomes" id="UP000601435"/>
    </source>
</evidence>
<sequence length="247" mass="27195">MVPKLPTVLLLTACLHGGSLPLCEDCDGSDVSELLQLSRTAPKEAMDLEQLAQKIAKEKASTGFLAFYMVKVFLDSALWMLEKQFTGLIEVADKAGQDLQELFSSAEEGTEELYQEASDLLKELFSRVRSELFSGSSHVPTVFRMFGLRRSAEAYTSSVKQASDILDDLFKACDVASYAAGSLEDSLATCRGKSSEMKDVLPKLMRSFLDTLADNIAWAVYNKDALKAYADQHLDYTVGIVQRVCTS</sequence>
<dbReference type="OrthoDB" id="412760at2759"/>
<dbReference type="Proteomes" id="UP000601435">
    <property type="component" value="Unassembled WGS sequence"/>
</dbReference>
<evidence type="ECO:0000256" key="1">
    <source>
        <dbReference type="SAM" id="SignalP"/>
    </source>
</evidence>
<accession>A0A813CJX7</accession>
<gene>
    <name evidence="2" type="ORF">SNEC2469_LOCUS34970</name>
</gene>
<protein>
    <submittedName>
        <fullName evidence="2">Uncharacterized protein</fullName>
    </submittedName>
</protein>
<keyword evidence="1" id="KW-0732">Signal</keyword>
<evidence type="ECO:0000313" key="2">
    <source>
        <dbReference type="EMBL" id="CAE7943234.1"/>
    </source>
</evidence>
<reference evidence="2" key="1">
    <citation type="submission" date="2021-02" db="EMBL/GenBank/DDBJ databases">
        <authorList>
            <person name="Dougan E. K."/>
            <person name="Rhodes N."/>
            <person name="Thang M."/>
            <person name="Chan C."/>
        </authorList>
    </citation>
    <scope>NUCLEOTIDE SEQUENCE</scope>
</reference>
<proteinExistence type="predicted"/>
<organism evidence="2 3">
    <name type="scientific">Symbiodinium necroappetens</name>
    <dbReference type="NCBI Taxonomy" id="1628268"/>
    <lineage>
        <taxon>Eukaryota</taxon>
        <taxon>Sar</taxon>
        <taxon>Alveolata</taxon>
        <taxon>Dinophyceae</taxon>
        <taxon>Suessiales</taxon>
        <taxon>Symbiodiniaceae</taxon>
        <taxon>Symbiodinium</taxon>
    </lineage>
</organism>
<feature type="chain" id="PRO_5032606132" evidence="1">
    <location>
        <begin position="22"/>
        <end position="247"/>
    </location>
</feature>